<name>A0ABS1HH45_9BACT</name>
<sequence length="67" mass="7763">MTKALTRLCIYPKDVKRITGKSEKSSRRILQNIKETLGKKEHQFITSEEFASYTGIDANLVREYLVD</sequence>
<proteinExistence type="predicted"/>
<dbReference type="Proteomes" id="UP000605676">
    <property type="component" value="Unassembled WGS sequence"/>
</dbReference>
<comment type="caution">
    <text evidence="1">The sequence shown here is derived from an EMBL/GenBank/DDBJ whole genome shotgun (WGS) entry which is preliminary data.</text>
</comment>
<reference evidence="1 2" key="1">
    <citation type="submission" date="2021-01" db="EMBL/GenBank/DDBJ databases">
        <title>Carboxyliciviraga sp.nov., isolated from coastal sediments.</title>
        <authorList>
            <person name="Lu D."/>
            <person name="Zhang T."/>
        </authorList>
    </citation>
    <scope>NUCLEOTIDE SEQUENCE [LARGE SCALE GENOMIC DNA]</scope>
    <source>
        <strain evidence="1 2">N1Y132</strain>
    </source>
</reference>
<dbReference type="RefSeq" id="WP_200464228.1">
    <property type="nucleotide sequence ID" value="NZ_JAENRR010000011.1"/>
</dbReference>
<keyword evidence="2" id="KW-1185">Reference proteome</keyword>
<organism evidence="1 2">
    <name type="scientific">Carboxylicivirga marina</name>
    <dbReference type="NCBI Taxonomy" id="2800988"/>
    <lineage>
        <taxon>Bacteria</taxon>
        <taxon>Pseudomonadati</taxon>
        <taxon>Bacteroidota</taxon>
        <taxon>Bacteroidia</taxon>
        <taxon>Marinilabiliales</taxon>
        <taxon>Marinilabiliaceae</taxon>
        <taxon>Carboxylicivirga</taxon>
    </lineage>
</organism>
<protein>
    <submittedName>
        <fullName evidence="1">Uncharacterized protein</fullName>
    </submittedName>
</protein>
<accession>A0ABS1HH45</accession>
<dbReference type="EMBL" id="JAENRR010000011">
    <property type="protein sequence ID" value="MBK3516998.1"/>
    <property type="molecule type" value="Genomic_DNA"/>
</dbReference>
<gene>
    <name evidence="1" type="ORF">JIV24_06560</name>
</gene>
<evidence type="ECO:0000313" key="1">
    <source>
        <dbReference type="EMBL" id="MBK3516998.1"/>
    </source>
</evidence>
<evidence type="ECO:0000313" key="2">
    <source>
        <dbReference type="Proteomes" id="UP000605676"/>
    </source>
</evidence>